<dbReference type="Proteomes" id="UP000324222">
    <property type="component" value="Unassembled WGS sequence"/>
</dbReference>
<gene>
    <name evidence="2" type="ORF">E2C01_013227</name>
</gene>
<keyword evidence="3" id="KW-1185">Reference proteome</keyword>
<comment type="caution">
    <text evidence="2">The sequence shown here is derived from an EMBL/GenBank/DDBJ whole genome shotgun (WGS) entry which is preliminary data.</text>
</comment>
<reference evidence="2 3" key="1">
    <citation type="submission" date="2019-05" db="EMBL/GenBank/DDBJ databases">
        <title>Another draft genome of Portunus trituberculatus and its Hox gene families provides insights of decapod evolution.</title>
        <authorList>
            <person name="Jeong J.-H."/>
            <person name="Song I."/>
            <person name="Kim S."/>
            <person name="Choi T."/>
            <person name="Kim D."/>
            <person name="Ryu S."/>
            <person name="Kim W."/>
        </authorList>
    </citation>
    <scope>NUCLEOTIDE SEQUENCE [LARGE SCALE GENOMIC DNA]</scope>
    <source>
        <tissue evidence="2">Muscle</tissue>
    </source>
</reference>
<dbReference type="OrthoDB" id="6351607at2759"/>
<dbReference type="InterPro" id="IPR013961">
    <property type="entry name" value="RAI1"/>
</dbReference>
<evidence type="ECO:0000259" key="1">
    <source>
        <dbReference type="Pfam" id="PF08652"/>
    </source>
</evidence>
<dbReference type="AlphaFoldDB" id="A0A5B7DFQ3"/>
<organism evidence="2 3">
    <name type="scientific">Portunus trituberculatus</name>
    <name type="common">Swimming crab</name>
    <name type="synonym">Neptunus trituberculatus</name>
    <dbReference type="NCBI Taxonomy" id="210409"/>
    <lineage>
        <taxon>Eukaryota</taxon>
        <taxon>Metazoa</taxon>
        <taxon>Ecdysozoa</taxon>
        <taxon>Arthropoda</taxon>
        <taxon>Crustacea</taxon>
        <taxon>Multicrustacea</taxon>
        <taxon>Malacostraca</taxon>
        <taxon>Eumalacostraca</taxon>
        <taxon>Eucarida</taxon>
        <taxon>Decapoda</taxon>
        <taxon>Pleocyemata</taxon>
        <taxon>Brachyura</taxon>
        <taxon>Eubrachyura</taxon>
        <taxon>Portunoidea</taxon>
        <taxon>Portunidae</taxon>
        <taxon>Portuninae</taxon>
        <taxon>Portunus</taxon>
    </lineage>
</organism>
<dbReference type="Pfam" id="PF08652">
    <property type="entry name" value="RAI1"/>
    <property type="match status" value="1"/>
</dbReference>
<evidence type="ECO:0000313" key="2">
    <source>
        <dbReference type="EMBL" id="MPC20291.1"/>
    </source>
</evidence>
<name>A0A5B7DFQ3_PORTR</name>
<evidence type="ECO:0000313" key="3">
    <source>
        <dbReference type="Proteomes" id="UP000324222"/>
    </source>
</evidence>
<dbReference type="EMBL" id="VSRR010000855">
    <property type="protein sequence ID" value="MPC20291.1"/>
    <property type="molecule type" value="Genomic_DNA"/>
</dbReference>
<protein>
    <recommendedName>
        <fullName evidence="1">RAI1-like domain-containing protein</fullName>
    </recommendedName>
</protein>
<proteinExistence type="predicted"/>
<accession>A0A5B7DFQ3</accession>
<feature type="domain" description="RAI1-like" evidence="1">
    <location>
        <begin position="29"/>
        <end position="91"/>
    </location>
</feature>
<sequence length="102" mass="11763">MEMELTSQKHSVCVELPRGKRGITEDDNVDGDAGEWEPSVCINFLAKFLNFVKEKVLTEPDQIHCFERSASAGKYFLHYHANETSILPKWYTQLLFAPEEEQ</sequence>